<evidence type="ECO:0000313" key="3">
    <source>
        <dbReference type="Proteomes" id="UP000308149"/>
    </source>
</evidence>
<keyword evidence="1" id="KW-0812">Transmembrane</keyword>
<feature type="transmembrane region" description="Helical" evidence="1">
    <location>
        <begin position="9"/>
        <end position="29"/>
    </location>
</feature>
<feature type="transmembrane region" description="Helical" evidence="1">
    <location>
        <begin position="93"/>
        <end position="114"/>
    </location>
</feature>
<feature type="transmembrane region" description="Helical" evidence="1">
    <location>
        <begin position="126"/>
        <end position="146"/>
    </location>
</feature>
<dbReference type="Proteomes" id="UP000308149">
    <property type="component" value="Chromosome"/>
</dbReference>
<dbReference type="EMBL" id="CP040871">
    <property type="protein sequence ID" value="QDA56732.1"/>
    <property type="molecule type" value="Genomic_DNA"/>
</dbReference>
<proteinExistence type="predicted"/>
<evidence type="ECO:0000313" key="2">
    <source>
        <dbReference type="EMBL" id="QDA56732.1"/>
    </source>
</evidence>
<keyword evidence="3" id="KW-1185">Reference proteome</keyword>
<keyword evidence="1" id="KW-1133">Transmembrane helix</keyword>
<evidence type="ECO:0000256" key="1">
    <source>
        <dbReference type="SAM" id="Phobius"/>
    </source>
</evidence>
<keyword evidence="1" id="KW-0472">Membrane</keyword>
<reference evidence="2 3" key="1">
    <citation type="submission" date="2019-06" db="EMBL/GenBank/DDBJ databases">
        <title>Thermomonas aquatica sp. nov., isolated from an industrial wastewater treatment plant.</title>
        <authorList>
            <person name="Jeon J.H."/>
            <person name="Park D.-S."/>
        </authorList>
    </citation>
    <scope>NUCLEOTIDE SEQUENCE [LARGE SCALE GENOMIC DNA]</scope>
    <source>
        <strain evidence="2 3">SY21</strain>
    </source>
</reference>
<dbReference type="OrthoDB" id="118190at2"/>
<dbReference type="KEGG" id="thes:FHQ07_05075"/>
<dbReference type="AlphaFoldDB" id="A0A5B7ZSF8"/>
<evidence type="ECO:0008006" key="4">
    <source>
        <dbReference type="Google" id="ProtNLM"/>
    </source>
</evidence>
<sequence length="151" mass="16117">MDKANPMRTLLPATLGIGTLDLLFAWGFWASKGVTLTDILHSIAAGWYGKASYEMGMTSALVGTVSHYAIMLAFVLAYWLAARRIPALRAHPWGGGLAHGLGIYALMSFVVLPLSAAGTPDFRNGAWVASSIAMHLLIGVLCAFAARRALR</sequence>
<dbReference type="RefSeq" id="WP_139715784.1">
    <property type="nucleotide sequence ID" value="NZ_CP040871.1"/>
</dbReference>
<accession>A0A5B7ZSF8</accession>
<gene>
    <name evidence="2" type="ORF">FHQ07_05075</name>
</gene>
<protein>
    <recommendedName>
        <fullName evidence="4">DUF1440 domain-containing protein</fullName>
    </recommendedName>
</protein>
<feature type="transmembrane region" description="Helical" evidence="1">
    <location>
        <begin position="60"/>
        <end position="81"/>
    </location>
</feature>
<name>A0A5B7ZSF8_9GAMM</name>
<organism evidence="2 3">
    <name type="scientific">Thermomonas aquatica</name>
    <dbReference type="NCBI Taxonomy" id="2202149"/>
    <lineage>
        <taxon>Bacteria</taxon>
        <taxon>Pseudomonadati</taxon>
        <taxon>Pseudomonadota</taxon>
        <taxon>Gammaproteobacteria</taxon>
        <taxon>Lysobacterales</taxon>
        <taxon>Lysobacteraceae</taxon>
        <taxon>Thermomonas</taxon>
    </lineage>
</organism>